<organism evidence="2 3">
    <name type="scientific">Collybia nuda</name>
    <dbReference type="NCBI Taxonomy" id="64659"/>
    <lineage>
        <taxon>Eukaryota</taxon>
        <taxon>Fungi</taxon>
        <taxon>Dikarya</taxon>
        <taxon>Basidiomycota</taxon>
        <taxon>Agaricomycotina</taxon>
        <taxon>Agaricomycetes</taxon>
        <taxon>Agaricomycetidae</taxon>
        <taxon>Agaricales</taxon>
        <taxon>Tricholomatineae</taxon>
        <taxon>Clitocybaceae</taxon>
        <taxon>Collybia</taxon>
    </lineage>
</organism>
<dbReference type="Proteomes" id="UP000807353">
    <property type="component" value="Unassembled WGS sequence"/>
</dbReference>
<dbReference type="AlphaFoldDB" id="A0A9P6CCF5"/>
<evidence type="ECO:0000256" key="1">
    <source>
        <dbReference type="SAM" id="MobiDB-lite"/>
    </source>
</evidence>
<keyword evidence="3" id="KW-1185">Reference proteome</keyword>
<proteinExistence type="predicted"/>
<reference evidence="2" key="1">
    <citation type="submission" date="2020-11" db="EMBL/GenBank/DDBJ databases">
        <authorList>
            <consortium name="DOE Joint Genome Institute"/>
            <person name="Ahrendt S."/>
            <person name="Riley R."/>
            <person name="Andreopoulos W."/>
            <person name="Labutti K."/>
            <person name="Pangilinan J."/>
            <person name="Ruiz-Duenas F.J."/>
            <person name="Barrasa J.M."/>
            <person name="Sanchez-Garcia M."/>
            <person name="Camarero S."/>
            <person name="Miyauchi S."/>
            <person name="Serrano A."/>
            <person name="Linde D."/>
            <person name="Babiker R."/>
            <person name="Drula E."/>
            <person name="Ayuso-Fernandez I."/>
            <person name="Pacheco R."/>
            <person name="Padilla G."/>
            <person name="Ferreira P."/>
            <person name="Barriuso J."/>
            <person name="Kellner H."/>
            <person name="Castanera R."/>
            <person name="Alfaro M."/>
            <person name="Ramirez L."/>
            <person name="Pisabarro A.G."/>
            <person name="Kuo A."/>
            <person name="Tritt A."/>
            <person name="Lipzen A."/>
            <person name="He G."/>
            <person name="Yan M."/>
            <person name="Ng V."/>
            <person name="Cullen D."/>
            <person name="Martin F."/>
            <person name="Rosso M.-N."/>
            <person name="Henrissat B."/>
            <person name="Hibbett D."/>
            <person name="Martinez A.T."/>
            <person name="Grigoriev I.V."/>
        </authorList>
    </citation>
    <scope>NUCLEOTIDE SEQUENCE</scope>
    <source>
        <strain evidence="2">CBS 247.69</strain>
    </source>
</reference>
<sequence length="172" mass="18704">MHYCHKGKEKDALSLNVDSTDTFREEVFNANRPPHPPHPPVTRPGPQGSGLPVPPTLPMPPLSPPSPLTNSCETPAPISQTPSPFCTPSCSHTHNQIPAMPQQPTPQSPTASEAQYTFTQSEIEALIAEHAEKLIHKLKPSFPMSERGLETSDYTVDGLIKATIDLDLEDKA</sequence>
<name>A0A9P6CCF5_9AGAR</name>
<gene>
    <name evidence="2" type="ORF">BDZ94DRAFT_1315625</name>
</gene>
<dbReference type="EMBL" id="MU150482">
    <property type="protein sequence ID" value="KAF9455978.1"/>
    <property type="molecule type" value="Genomic_DNA"/>
</dbReference>
<comment type="caution">
    <text evidence="2">The sequence shown here is derived from an EMBL/GenBank/DDBJ whole genome shotgun (WGS) entry which is preliminary data.</text>
</comment>
<protein>
    <submittedName>
        <fullName evidence="2">Uncharacterized protein</fullName>
    </submittedName>
</protein>
<accession>A0A9P6CCF5</accession>
<feature type="compositionally biased region" description="Polar residues" evidence="1">
    <location>
        <begin position="70"/>
        <end position="96"/>
    </location>
</feature>
<evidence type="ECO:0000313" key="2">
    <source>
        <dbReference type="EMBL" id="KAF9455978.1"/>
    </source>
</evidence>
<feature type="region of interest" description="Disordered" evidence="1">
    <location>
        <begin position="1"/>
        <end position="113"/>
    </location>
</feature>
<feature type="compositionally biased region" description="Basic and acidic residues" evidence="1">
    <location>
        <begin position="1"/>
        <end position="12"/>
    </location>
</feature>
<feature type="compositionally biased region" description="Pro residues" evidence="1">
    <location>
        <begin position="52"/>
        <end position="67"/>
    </location>
</feature>
<evidence type="ECO:0000313" key="3">
    <source>
        <dbReference type="Proteomes" id="UP000807353"/>
    </source>
</evidence>
<feature type="compositionally biased region" description="Pro residues" evidence="1">
    <location>
        <begin position="33"/>
        <end position="43"/>
    </location>
</feature>